<dbReference type="SUPFAM" id="SSF49785">
    <property type="entry name" value="Galactose-binding domain-like"/>
    <property type="match status" value="1"/>
</dbReference>
<gene>
    <name evidence="2" type="ORF">STAS_24956</name>
</gene>
<feature type="non-terminal residue" evidence="2">
    <location>
        <position position="1"/>
    </location>
</feature>
<dbReference type="Gene3D" id="2.60.120.260">
    <property type="entry name" value="Galactose-binding domain-like"/>
    <property type="match status" value="1"/>
</dbReference>
<dbReference type="Pfam" id="PF14683">
    <property type="entry name" value="CBM-like"/>
    <property type="match status" value="1"/>
</dbReference>
<dbReference type="AlphaFoldDB" id="A0A5A7QR38"/>
<dbReference type="OrthoDB" id="2130367at2759"/>
<dbReference type="InterPro" id="IPR029411">
    <property type="entry name" value="RG-lyase_III"/>
</dbReference>
<dbReference type="PANTHER" id="PTHR32018:SF54">
    <property type="entry name" value="RHAMNOGALACTURONATE LYASE B ISOFORM X1-RELATED"/>
    <property type="match status" value="1"/>
</dbReference>
<feature type="non-terminal residue" evidence="2">
    <location>
        <position position="140"/>
    </location>
</feature>
<keyword evidence="2" id="KW-0456">Lyase</keyword>
<dbReference type="InterPro" id="IPR051850">
    <property type="entry name" value="Polysacch_Lyase_4"/>
</dbReference>
<accession>A0A5A7QR38</accession>
<organism evidence="2 3">
    <name type="scientific">Striga asiatica</name>
    <name type="common">Asiatic witchweed</name>
    <name type="synonym">Buchnera asiatica</name>
    <dbReference type="NCBI Taxonomy" id="4170"/>
    <lineage>
        <taxon>Eukaryota</taxon>
        <taxon>Viridiplantae</taxon>
        <taxon>Streptophyta</taxon>
        <taxon>Embryophyta</taxon>
        <taxon>Tracheophyta</taxon>
        <taxon>Spermatophyta</taxon>
        <taxon>Magnoliopsida</taxon>
        <taxon>eudicotyledons</taxon>
        <taxon>Gunneridae</taxon>
        <taxon>Pentapetalae</taxon>
        <taxon>asterids</taxon>
        <taxon>lamiids</taxon>
        <taxon>Lamiales</taxon>
        <taxon>Orobanchaceae</taxon>
        <taxon>Buchnereae</taxon>
        <taxon>Striga</taxon>
    </lineage>
</organism>
<reference evidence="3" key="1">
    <citation type="journal article" date="2019" name="Curr. Biol.">
        <title>Genome Sequence of Striga asiatica Provides Insight into the Evolution of Plant Parasitism.</title>
        <authorList>
            <person name="Yoshida S."/>
            <person name="Kim S."/>
            <person name="Wafula E.K."/>
            <person name="Tanskanen J."/>
            <person name="Kim Y.M."/>
            <person name="Honaas L."/>
            <person name="Yang Z."/>
            <person name="Spallek T."/>
            <person name="Conn C.E."/>
            <person name="Ichihashi Y."/>
            <person name="Cheong K."/>
            <person name="Cui S."/>
            <person name="Der J.P."/>
            <person name="Gundlach H."/>
            <person name="Jiao Y."/>
            <person name="Hori C."/>
            <person name="Ishida J.K."/>
            <person name="Kasahara H."/>
            <person name="Kiba T."/>
            <person name="Kim M.S."/>
            <person name="Koo N."/>
            <person name="Laohavisit A."/>
            <person name="Lee Y.H."/>
            <person name="Lumba S."/>
            <person name="McCourt P."/>
            <person name="Mortimer J.C."/>
            <person name="Mutuku J.M."/>
            <person name="Nomura T."/>
            <person name="Sasaki-Sekimoto Y."/>
            <person name="Seto Y."/>
            <person name="Wang Y."/>
            <person name="Wakatake T."/>
            <person name="Sakakibara H."/>
            <person name="Demura T."/>
            <person name="Yamaguchi S."/>
            <person name="Yoneyama K."/>
            <person name="Manabe R.I."/>
            <person name="Nelson D.C."/>
            <person name="Schulman A.H."/>
            <person name="Timko M.P."/>
            <person name="dePamphilis C.W."/>
            <person name="Choi D."/>
            <person name="Shirasu K."/>
        </authorList>
    </citation>
    <scope>NUCLEOTIDE SEQUENCE [LARGE SCALE GENOMIC DNA]</scope>
    <source>
        <strain evidence="3">cv. UVA1</strain>
    </source>
</reference>
<dbReference type="EMBL" id="BKCP01008070">
    <property type="protein sequence ID" value="GER47815.1"/>
    <property type="molecule type" value="Genomic_DNA"/>
</dbReference>
<dbReference type="InterPro" id="IPR008979">
    <property type="entry name" value="Galactose-bd-like_sf"/>
</dbReference>
<proteinExistence type="predicted"/>
<dbReference type="PANTHER" id="PTHR32018">
    <property type="entry name" value="RHAMNOGALACTURONATE LYASE FAMILY PROTEIN"/>
    <property type="match status" value="1"/>
</dbReference>
<protein>
    <submittedName>
        <fullName evidence="2">Rhamnogalacturonate lyase family protein</fullName>
    </submittedName>
</protein>
<comment type="caution">
    <text evidence="2">The sequence shown here is derived from an EMBL/GenBank/DDBJ whole genome shotgun (WGS) entry which is preliminary data.</text>
</comment>
<name>A0A5A7QR38_STRAF</name>
<evidence type="ECO:0000313" key="3">
    <source>
        <dbReference type="Proteomes" id="UP000325081"/>
    </source>
</evidence>
<dbReference type="GO" id="GO:0016829">
    <property type="term" value="F:lyase activity"/>
    <property type="evidence" value="ECO:0007669"/>
    <property type="project" value="UniProtKB-KW"/>
</dbReference>
<sequence>DNIDVGELVYDAPRDGPTLWEIGIPDRTAQEYFVPDPNPKYINKLYVNHPDRFRQYGLWERYAELYPNEDLVYTVGESNYATDWFFAHVTRRKEDNTYEATTWQIKFKVDIVDPSAIYTLRIALASANQAVLEVNSTYEH</sequence>
<dbReference type="Proteomes" id="UP000325081">
    <property type="component" value="Unassembled WGS sequence"/>
</dbReference>
<evidence type="ECO:0000259" key="1">
    <source>
        <dbReference type="Pfam" id="PF14683"/>
    </source>
</evidence>
<keyword evidence="3" id="KW-1185">Reference proteome</keyword>
<feature type="domain" description="Rhamnogalacturonan lyase" evidence="1">
    <location>
        <begin position="18"/>
        <end position="135"/>
    </location>
</feature>
<evidence type="ECO:0000313" key="2">
    <source>
        <dbReference type="EMBL" id="GER47815.1"/>
    </source>
</evidence>